<dbReference type="Proteomes" id="UP000572817">
    <property type="component" value="Unassembled WGS sequence"/>
</dbReference>
<dbReference type="InterPro" id="IPR027417">
    <property type="entry name" value="P-loop_NTPase"/>
</dbReference>
<dbReference type="Gene3D" id="3.40.50.300">
    <property type="entry name" value="P-loop containing nucleotide triphosphate hydrolases"/>
    <property type="match status" value="1"/>
</dbReference>
<evidence type="ECO:0000313" key="6">
    <source>
        <dbReference type="Proteomes" id="UP000572817"/>
    </source>
</evidence>
<sequence>MDTIPTPRSFAVIFVLGAPGAGKGTLCTHLAQTYNLTHFSVGDSLRSWMRQNQATSLAIQIQDKLDNQGFLTSADLNPFICQAIKHAIYQNEPRSQGILVDGFPRCTEQLESFHTWPFQEELPLVPISDGGARATVKPDIVLSFKVTKQNAKARYLARARDSNDSREKFERRFVEYEVETVAVEEAYRQRGVLIDVDVNGTKEENVNRLAKKLEESGLWHKSIVEGSTEGHFLV</sequence>
<keyword evidence="2" id="KW-0547">Nucleotide-binding</keyword>
<dbReference type="PRINTS" id="PR00094">
    <property type="entry name" value="ADENYLTKNASE"/>
</dbReference>
<name>A0A8H4N3U1_9PEZI</name>
<dbReference type="GO" id="GO:0019205">
    <property type="term" value="F:nucleobase-containing compound kinase activity"/>
    <property type="evidence" value="ECO:0007669"/>
    <property type="project" value="InterPro"/>
</dbReference>
<keyword evidence="3 4" id="KW-0418">Kinase</keyword>
<dbReference type="SUPFAM" id="SSF52540">
    <property type="entry name" value="P-loop containing nucleoside triphosphate hydrolases"/>
    <property type="match status" value="1"/>
</dbReference>
<dbReference type="EMBL" id="WWBZ02000016">
    <property type="protein sequence ID" value="KAF4309984.1"/>
    <property type="molecule type" value="Genomic_DNA"/>
</dbReference>
<dbReference type="InterPro" id="IPR033690">
    <property type="entry name" value="Adenylat_kinase_CS"/>
</dbReference>
<organism evidence="5 6">
    <name type="scientific">Botryosphaeria dothidea</name>
    <dbReference type="NCBI Taxonomy" id="55169"/>
    <lineage>
        <taxon>Eukaryota</taxon>
        <taxon>Fungi</taxon>
        <taxon>Dikarya</taxon>
        <taxon>Ascomycota</taxon>
        <taxon>Pezizomycotina</taxon>
        <taxon>Dothideomycetes</taxon>
        <taxon>Dothideomycetes incertae sedis</taxon>
        <taxon>Botryosphaeriales</taxon>
        <taxon>Botryosphaeriaceae</taxon>
        <taxon>Botryosphaeria</taxon>
    </lineage>
</organism>
<reference evidence="5" key="1">
    <citation type="submission" date="2020-04" db="EMBL/GenBank/DDBJ databases">
        <title>Genome Assembly and Annotation of Botryosphaeria dothidea sdau 11-99, a Latent Pathogen of Apple Fruit Ring Rot in China.</title>
        <authorList>
            <person name="Yu C."/>
            <person name="Diao Y."/>
            <person name="Lu Q."/>
            <person name="Zhao J."/>
            <person name="Cui S."/>
            <person name="Peng C."/>
            <person name="He B."/>
            <person name="Liu H."/>
        </authorList>
    </citation>
    <scope>NUCLEOTIDE SEQUENCE [LARGE SCALE GENOMIC DNA]</scope>
    <source>
        <strain evidence="5">Sdau11-99</strain>
    </source>
</reference>
<keyword evidence="6" id="KW-1185">Reference proteome</keyword>
<dbReference type="OrthoDB" id="442176at2759"/>
<keyword evidence="1 4" id="KW-0808">Transferase</keyword>
<evidence type="ECO:0000256" key="1">
    <source>
        <dbReference type="ARBA" id="ARBA00022679"/>
    </source>
</evidence>
<dbReference type="PROSITE" id="PS00113">
    <property type="entry name" value="ADENYLATE_KINASE"/>
    <property type="match status" value="1"/>
</dbReference>
<dbReference type="PANTHER" id="PTHR23359">
    <property type="entry name" value="NUCLEOTIDE KINASE"/>
    <property type="match status" value="1"/>
</dbReference>
<dbReference type="GO" id="GO:0006139">
    <property type="term" value="P:nucleobase-containing compound metabolic process"/>
    <property type="evidence" value="ECO:0007669"/>
    <property type="project" value="InterPro"/>
</dbReference>
<proteinExistence type="inferred from homology"/>
<comment type="caution">
    <text evidence="5">The sequence shown here is derived from an EMBL/GenBank/DDBJ whole genome shotgun (WGS) entry which is preliminary data.</text>
</comment>
<evidence type="ECO:0000256" key="2">
    <source>
        <dbReference type="ARBA" id="ARBA00022741"/>
    </source>
</evidence>
<dbReference type="Pfam" id="PF00406">
    <property type="entry name" value="ADK"/>
    <property type="match status" value="1"/>
</dbReference>
<dbReference type="CDD" id="cd01428">
    <property type="entry name" value="ADK"/>
    <property type="match status" value="1"/>
</dbReference>
<protein>
    <submittedName>
        <fullName evidence="5">Adenylate kinase 1 ATP binding protein</fullName>
    </submittedName>
</protein>
<evidence type="ECO:0000256" key="4">
    <source>
        <dbReference type="RuleBase" id="RU003330"/>
    </source>
</evidence>
<evidence type="ECO:0000313" key="5">
    <source>
        <dbReference type="EMBL" id="KAF4309984.1"/>
    </source>
</evidence>
<dbReference type="InterPro" id="IPR000850">
    <property type="entry name" value="Adenylat/UMP-CMP_kin"/>
</dbReference>
<accession>A0A8H4N3U1</accession>
<dbReference type="AlphaFoldDB" id="A0A8H4N3U1"/>
<gene>
    <name evidence="5" type="ORF">GTA08_BOTSDO02307</name>
</gene>
<comment type="similarity">
    <text evidence="4">Belongs to the adenylate kinase family.</text>
</comment>
<dbReference type="GO" id="GO:0005524">
    <property type="term" value="F:ATP binding"/>
    <property type="evidence" value="ECO:0007669"/>
    <property type="project" value="InterPro"/>
</dbReference>
<evidence type="ECO:0000256" key="3">
    <source>
        <dbReference type="ARBA" id="ARBA00022777"/>
    </source>
</evidence>